<gene>
    <name evidence="3" type="ORF">IAC29_04055</name>
</gene>
<feature type="region of interest" description="Disordered" evidence="1">
    <location>
        <begin position="59"/>
        <end position="113"/>
    </location>
</feature>
<evidence type="ECO:0000256" key="2">
    <source>
        <dbReference type="SAM" id="Phobius"/>
    </source>
</evidence>
<dbReference type="Proteomes" id="UP000810252">
    <property type="component" value="Unassembled WGS sequence"/>
</dbReference>
<accession>A0A9D9HFY2</accession>
<feature type="transmembrane region" description="Helical" evidence="2">
    <location>
        <begin position="6"/>
        <end position="28"/>
    </location>
</feature>
<reference evidence="3" key="1">
    <citation type="submission" date="2020-10" db="EMBL/GenBank/DDBJ databases">
        <authorList>
            <person name="Gilroy R."/>
        </authorList>
    </citation>
    <scope>NUCLEOTIDE SEQUENCE</scope>
    <source>
        <strain evidence="3">20514</strain>
    </source>
</reference>
<name>A0A9D9HFY2_9BACT</name>
<evidence type="ECO:0000313" key="4">
    <source>
        <dbReference type="Proteomes" id="UP000810252"/>
    </source>
</evidence>
<feature type="compositionally biased region" description="Basic and acidic residues" evidence="1">
    <location>
        <begin position="64"/>
        <end position="92"/>
    </location>
</feature>
<feature type="transmembrane region" description="Helical" evidence="2">
    <location>
        <begin position="40"/>
        <end position="57"/>
    </location>
</feature>
<evidence type="ECO:0000313" key="3">
    <source>
        <dbReference type="EMBL" id="MBO8448427.1"/>
    </source>
</evidence>
<protein>
    <submittedName>
        <fullName evidence="3">Uncharacterized protein</fullName>
    </submittedName>
</protein>
<dbReference type="EMBL" id="JADIMQ010000055">
    <property type="protein sequence ID" value="MBO8448427.1"/>
    <property type="molecule type" value="Genomic_DNA"/>
</dbReference>
<proteinExistence type="predicted"/>
<sequence length="113" mass="11993">METIGIVYALQSAMAAAAAASGIAGAILGSKRKIGGAKGLLAGLLLPGIGVLITAASPKKARHEARNDSAIHEAARDRAREQFRHDHNEKPRSVHLSNAMRRPTEKRNRGPKL</sequence>
<keyword evidence="2" id="KW-0472">Membrane</keyword>
<feature type="compositionally biased region" description="Basic and acidic residues" evidence="1">
    <location>
        <begin position="102"/>
        <end position="113"/>
    </location>
</feature>
<evidence type="ECO:0000256" key="1">
    <source>
        <dbReference type="SAM" id="MobiDB-lite"/>
    </source>
</evidence>
<keyword evidence="2" id="KW-1133">Transmembrane helix</keyword>
<reference evidence="3" key="2">
    <citation type="journal article" date="2021" name="PeerJ">
        <title>Extensive microbial diversity within the chicken gut microbiome revealed by metagenomics and culture.</title>
        <authorList>
            <person name="Gilroy R."/>
            <person name="Ravi A."/>
            <person name="Getino M."/>
            <person name="Pursley I."/>
            <person name="Horton D.L."/>
            <person name="Alikhan N.F."/>
            <person name="Baker D."/>
            <person name="Gharbi K."/>
            <person name="Hall N."/>
            <person name="Watson M."/>
            <person name="Adriaenssens E.M."/>
            <person name="Foster-Nyarko E."/>
            <person name="Jarju S."/>
            <person name="Secka A."/>
            <person name="Antonio M."/>
            <person name="Oren A."/>
            <person name="Chaudhuri R.R."/>
            <person name="La Ragione R."/>
            <person name="Hildebrand F."/>
            <person name="Pallen M.J."/>
        </authorList>
    </citation>
    <scope>NUCLEOTIDE SEQUENCE</scope>
    <source>
        <strain evidence="3">20514</strain>
    </source>
</reference>
<dbReference type="AlphaFoldDB" id="A0A9D9HFY2"/>
<organism evidence="3 4">
    <name type="scientific">Candidatus Cryptobacteroides merdigallinarum</name>
    <dbReference type="NCBI Taxonomy" id="2840770"/>
    <lineage>
        <taxon>Bacteria</taxon>
        <taxon>Pseudomonadati</taxon>
        <taxon>Bacteroidota</taxon>
        <taxon>Bacteroidia</taxon>
        <taxon>Bacteroidales</taxon>
        <taxon>Candidatus Cryptobacteroides</taxon>
    </lineage>
</organism>
<comment type="caution">
    <text evidence="3">The sequence shown here is derived from an EMBL/GenBank/DDBJ whole genome shotgun (WGS) entry which is preliminary data.</text>
</comment>
<keyword evidence="2" id="KW-0812">Transmembrane</keyword>